<reference evidence="1" key="1">
    <citation type="journal article" date="2012" name="Nature">
        <title>The oyster genome reveals stress adaptation and complexity of shell formation.</title>
        <authorList>
            <person name="Zhang G."/>
            <person name="Fang X."/>
            <person name="Guo X."/>
            <person name="Li L."/>
            <person name="Luo R."/>
            <person name="Xu F."/>
            <person name="Yang P."/>
            <person name="Zhang L."/>
            <person name="Wang X."/>
            <person name="Qi H."/>
            <person name="Xiong Z."/>
            <person name="Que H."/>
            <person name="Xie Y."/>
            <person name="Holland P.W."/>
            <person name="Paps J."/>
            <person name="Zhu Y."/>
            <person name="Wu F."/>
            <person name="Chen Y."/>
            <person name="Wang J."/>
            <person name="Peng C."/>
            <person name="Meng J."/>
            <person name="Yang L."/>
            <person name="Liu J."/>
            <person name="Wen B."/>
            <person name="Zhang N."/>
            <person name="Huang Z."/>
            <person name="Zhu Q."/>
            <person name="Feng Y."/>
            <person name="Mount A."/>
            <person name="Hedgecock D."/>
            <person name="Xu Z."/>
            <person name="Liu Y."/>
            <person name="Domazet-Loso T."/>
            <person name="Du Y."/>
            <person name="Sun X."/>
            <person name="Zhang S."/>
            <person name="Liu B."/>
            <person name="Cheng P."/>
            <person name="Jiang X."/>
            <person name="Li J."/>
            <person name="Fan D."/>
            <person name="Wang W."/>
            <person name="Fu W."/>
            <person name="Wang T."/>
            <person name="Wang B."/>
            <person name="Zhang J."/>
            <person name="Peng Z."/>
            <person name="Li Y."/>
            <person name="Li N."/>
            <person name="Wang J."/>
            <person name="Chen M."/>
            <person name="He Y."/>
            <person name="Tan F."/>
            <person name="Song X."/>
            <person name="Zheng Q."/>
            <person name="Huang R."/>
            <person name="Yang H."/>
            <person name="Du X."/>
            <person name="Chen L."/>
            <person name="Yang M."/>
            <person name="Gaffney P.M."/>
            <person name="Wang S."/>
            <person name="Luo L."/>
            <person name="She Z."/>
            <person name="Ming Y."/>
            <person name="Huang W."/>
            <person name="Zhang S."/>
            <person name="Huang B."/>
            <person name="Zhang Y."/>
            <person name="Qu T."/>
            <person name="Ni P."/>
            <person name="Miao G."/>
            <person name="Wang J."/>
            <person name="Wang Q."/>
            <person name="Steinberg C.E."/>
            <person name="Wang H."/>
            <person name="Li N."/>
            <person name="Qian L."/>
            <person name="Zhang G."/>
            <person name="Li Y."/>
            <person name="Yang H."/>
            <person name="Liu X."/>
            <person name="Wang J."/>
            <person name="Yin Y."/>
            <person name="Wang J."/>
        </authorList>
    </citation>
    <scope>NUCLEOTIDE SEQUENCE [LARGE SCALE GENOMIC DNA]</scope>
    <source>
        <strain evidence="1">05x7-T-G4-1.051#20</strain>
    </source>
</reference>
<sequence>MRPSIDLSDLRFDFDEEETQLPPIEVRHVATFEHRLDSVISAICPSSSNVAWVACNSDSVVAQYQRDGRETKRIYTDFYVDDMKVSQSGNLLVAPDLGTSIKFVNVQDPRTLDFASFYPFVTRGVFISKENDIYVSLRNETSAKVVKMTSQGEIVRELQRDRGNQPLYSDPDKIAVNSVGDVVVLDWATKCVISVDIYGRYRFKYNGRIKRKVNCEIFTPTDLVCDKYDNILICDCDNSAVHMLDRHGQFLRFLVSVENGVSCPCSLALDEEGQLWLGEMNGQVHVIEYYCGK</sequence>
<dbReference type="GO" id="GO:0000209">
    <property type="term" value="P:protein polyubiquitination"/>
    <property type="evidence" value="ECO:0007669"/>
    <property type="project" value="TreeGrafter"/>
</dbReference>
<dbReference type="AlphaFoldDB" id="K1QZA8"/>
<accession>K1QZA8</accession>
<dbReference type="GO" id="GO:0061630">
    <property type="term" value="F:ubiquitin protein ligase activity"/>
    <property type="evidence" value="ECO:0007669"/>
    <property type="project" value="TreeGrafter"/>
</dbReference>
<dbReference type="Gene3D" id="2.120.10.30">
    <property type="entry name" value="TolB, C-terminal domain"/>
    <property type="match status" value="1"/>
</dbReference>
<dbReference type="PANTHER" id="PTHR24104">
    <property type="entry name" value="E3 UBIQUITIN-PROTEIN LIGASE NHLRC1-RELATED"/>
    <property type="match status" value="1"/>
</dbReference>
<evidence type="ECO:0000313" key="1">
    <source>
        <dbReference type="EMBL" id="EKC34160.1"/>
    </source>
</evidence>
<dbReference type="SUPFAM" id="SSF101898">
    <property type="entry name" value="NHL repeat"/>
    <property type="match status" value="1"/>
</dbReference>
<dbReference type="GO" id="GO:0008270">
    <property type="term" value="F:zinc ion binding"/>
    <property type="evidence" value="ECO:0007669"/>
    <property type="project" value="UniProtKB-KW"/>
</dbReference>
<dbReference type="InterPro" id="IPR050952">
    <property type="entry name" value="TRIM-NHL_E3_ligases"/>
</dbReference>
<dbReference type="OrthoDB" id="6071540at2759"/>
<protein>
    <submittedName>
        <fullName evidence="1">Tripartite motif-containing protein 3</fullName>
    </submittedName>
</protein>
<name>K1QZA8_MAGGI</name>
<dbReference type="HOGENOM" id="CLU_953939_0_0_1"/>
<dbReference type="EMBL" id="JH815842">
    <property type="protein sequence ID" value="EKC34160.1"/>
    <property type="molecule type" value="Genomic_DNA"/>
</dbReference>
<gene>
    <name evidence="1" type="ORF">CGI_10007638</name>
</gene>
<dbReference type="InParanoid" id="K1QZA8"/>
<dbReference type="GO" id="GO:0043161">
    <property type="term" value="P:proteasome-mediated ubiquitin-dependent protein catabolic process"/>
    <property type="evidence" value="ECO:0007669"/>
    <property type="project" value="TreeGrafter"/>
</dbReference>
<dbReference type="InterPro" id="IPR011042">
    <property type="entry name" value="6-blade_b-propeller_TolB-like"/>
</dbReference>
<dbReference type="KEGG" id="crg:105333092"/>
<dbReference type="PANTHER" id="PTHR24104:SF25">
    <property type="entry name" value="PROTEIN LIN-41"/>
    <property type="match status" value="1"/>
</dbReference>
<organism evidence="1">
    <name type="scientific">Magallana gigas</name>
    <name type="common">Pacific oyster</name>
    <name type="synonym">Crassostrea gigas</name>
    <dbReference type="NCBI Taxonomy" id="29159"/>
    <lineage>
        <taxon>Eukaryota</taxon>
        <taxon>Metazoa</taxon>
        <taxon>Spiralia</taxon>
        <taxon>Lophotrochozoa</taxon>
        <taxon>Mollusca</taxon>
        <taxon>Bivalvia</taxon>
        <taxon>Autobranchia</taxon>
        <taxon>Pteriomorphia</taxon>
        <taxon>Ostreida</taxon>
        <taxon>Ostreoidea</taxon>
        <taxon>Ostreidae</taxon>
        <taxon>Magallana</taxon>
    </lineage>
</organism>
<proteinExistence type="predicted"/>